<feature type="region of interest" description="Disordered" evidence="1">
    <location>
        <begin position="83"/>
        <end position="102"/>
    </location>
</feature>
<dbReference type="OrthoDB" id="8838209at2759"/>
<proteinExistence type="predicted"/>
<accession>A0A2G8K4T5</accession>
<evidence type="ECO:0000313" key="3">
    <source>
        <dbReference type="Proteomes" id="UP000230750"/>
    </source>
</evidence>
<name>A0A2G8K4T5_STIJA</name>
<organism evidence="2 3">
    <name type="scientific">Stichopus japonicus</name>
    <name type="common">Sea cucumber</name>
    <dbReference type="NCBI Taxonomy" id="307972"/>
    <lineage>
        <taxon>Eukaryota</taxon>
        <taxon>Metazoa</taxon>
        <taxon>Echinodermata</taxon>
        <taxon>Eleutherozoa</taxon>
        <taxon>Echinozoa</taxon>
        <taxon>Holothuroidea</taxon>
        <taxon>Aspidochirotacea</taxon>
        <taxon>Aspidochirotida</taxon>
        <taxon>Stichopodidae</taxon>
        <taxon>Apostichopus</taxon>
    </lineage>
</organism>
<evidence type="ECO:0000256" key="1">
    <source>
        <dbReference type="SAM" id="MobiDB-lite"/>
    </source>
</evidence>
<dbReference type="PANTHER" id="PTHR31025">
    <property type="entry name" value="SI:CH211-196P9.1-RELATED"/>
    <property type="match status" value="1"/>
</dbReference>
<dbReference type="PANTHER" id="PTHR31025:SF22">
    <property type="entry name" value="IP13529P"/>
    <property type="match status" value="1"/>
</dbReference>
<protein>
    <submittedName>
        <fullName evidence="2">Uncharacterized protein</fullName>
    </submittedName>
</protein>
<dbReference type="Proteomes" id="UP000230750">
    <property type="component" value="Unassembled WGS sequence"/>
</dbReference>
<dbReference type="AlphaFoldDB" id="A0A2G8K4T5"/>
<evidence type="ECO:0000313" key="2">
    <source>
        <dbReference type="EMBL" id="PIK42955.1"/>
    </source>
</evidence>
<dbReference type="STRING" id="307972.A0A2G8K4T5"/>
<dbReference type="EMBL" id="MRZV01000889">
    <property type="protein sequence ID" value="PIK42955.1"/>
    <property type="molecule type" value="Genomic_DNA"/>
</dbReference>
<gene>
    <name evidence="2" type="ORF">BSL78_20198</name>
</gene>
<keyword evidence="3" id="KW-1185">Reference proteome</keyword>
<sequence length="423" mass="47529">MSVSEQSDDTICLEDVASSIMQHLPSLPLEMVDKVVEQLLAAGVESVCDLKLITDDDLSSVLKPIQRRKLLLAWANKAEKLLGSESSQSSEPDSVASSPGCSWVPSSAGSSPAAVIADWAESFKVDWDKMPKSLTKSLQKKQRPTPKDRREMIRILCNDIMKVESSPGRKHLSIIAQKIVREFPEPFKDDIEGLVVGSGYASLLTQLENRMSNINRGKFHLNVGYPLFVEGEQNEALTKKRKLSTSYGCKNWQPEDLPEGEDRDTQRKKIDDLKVGMMGHFEDLVGIKLKSVLTTAFIDKSPRIQKFLQVSAKKKKEVQNIIADVESAKKESGDHSPDVPGLILLLCNHLGDKWDDLFTLQRKLRRFIVGMWVYPIEYKKPIVFGKGQRSFGVNRGETGILCKHDISRRESWTDLMWYVGVVT</sequence>
<feature type="compositionally biased region" description="Low complexity" evidence="1">
    <location>
        <begin position="84"/>
        <end position="102"/>
    </location>
</feature>
<comment type="caution">
    <text evidence="2">The sequence shown here is derived from an EMBL/GenBank/DDBJ whole genome shotgun (WGS) entry which is preliminary data.</text>
</comment>
<reference evidence="2 3" key="1">
    <citation type="journal article" date="2017" name="PLoS Biol.">
        <title>The sea cucumber genome provides insights into morphological evolution and visceral regeneration.</title>
        <authorList>
            <person name="Zhang X."/>
            <person name="Sun L."/>
            <person name="Yuan J."/>
            <person name="Sun Y."/>
            <person name="Gao Y."/>
            <person name="Zhang L."/>
            <person name="Li S."/>
            <person name="Dai H."/>
            <person name="Hamel J.F."/>
            <person name="Liu C."/>
            <person name="Yu Y."/>
            <person name="Liu S."/>
            <person name="Lin W."/>
            <person name="Guo K."/>
            <person name="Jin S."/>
            <person name="Xu P."/>
            <person name="Storey K.B."/>
            <person name="Huan P."/>
            <person name="Zhang T."/>
            <person name="Zhou Y."/>
            <person name="Zhang J."/>
            <person name="Lin C."/>
            <person name="Li X."/>
            <person name="Xing L."/>
            <person name="Huo D."/>
            <person name="Sun M."/>
            <person name="Wang L."/>
            <person name="Mercier A."/>
            <person name="Li F."/>
            <person name="Yang H."/>
            <person name="Xiang J."/>
        </authorList>
    </citation>
    <scope>NUCLEOTIDE SEQUENCE [LARGE SCALE GENOMIC DNA]</scope>
    <source>
        <strain evidence="2">Shaxun</strain>
        <tissue evidence="2">Muscle</tissue>
    </source>
</reference>